<accession>A0A287AEM3</accession>
<dbReference type="InParanoid" id="A0A287AEM3"/>
<dbReference type="AlphaFoldDB" id="A0A287AEM3"/>
<reference evidence="2" key="1">
    <citation type="journal article" date="2020" name="Gigascience">
        <title>An improved pig reference genome sequence to enable pig genetics and genomics research.</title>
        <authorList>
            <person name="Warr A."/>
            <person name="Affara N."/>
            <person name="Aken B."/>
            <person name="Beiki H."/>
            <person name="Bickhart D.M."/>
            <person name="Billis K."/>
            <person name="Chow W."/>
            <person name="Eory L."/>
            <person name="Finlayson H.A."/>
            <person name="Flicek P."/>
            <person name="Giron C.G."/>
            <person name="Griffin D.K."/>
            <person name="Hall R."/>
            <person name="Hannum G."/>
            <person name="Hourlier T."/>
            <person name="Howe K."/>
            <person name="Hume D.A."/>
            <person name="Izuogu O."/>
            <person name="Kim K."/>
            <person name="Koren S."/>
            <person name="Liu H."/>
            <person name="Manchanda N."/>
            <person name="Martin F.J."/>
            <person name="Nonneman D.J."/>
            <person name="O'Connor R.E."/>
            <person name="Phillippy A.M."/>
            <person name="Rohrer G.A."/>
            <person name="Rosen B.D."/>
            <person name="Rund L.A."/>
            <person name="Sargent C.A."/>
            <person name="Schook L.B."/>
            <person name="Schroeder S.G."/>
            <person name="Schwartz A.S."/>
            <person name="Skinner B.M."/>
            <person name="Talbot R."/>
            <person name="Tseng E."/>
            <person name="Tuggle C.K."/>
            <person name="Watson M."/>
            <person name="Smith T.P.L."/>
            <person name="Archibald A.L."/>
        </authorList>
    </citation>
    <scope>NUCLEOTIDE SEQUENCE [LARGE SCALE GENOMIC DNA]</scope>
    <source>
        <strain evidence="2">Duroc</strain>
    </source>
</reference>
<sequence>MAWPCSSRCSISMSSFTPSTTICTSSTSEKPRRSALETSKTPPTAAVSTPPGETDGSAGLGGCQGRHPEGMPAVPTQLTCASLLEPQPLEHLGELLVLAQVGQLDVHTCPQPRAQVGWAGQDVAQVRVPHELVVLGLEEGFDLEAEKVSEGRMG</sequence>
<evidence type="ECO:0000256" key="1">
    <source>
        <dbReference type="SAM" id="MobiDB-lite"/>
    </source>
</evidence>
<organism evidence="2 3">
    <name type="scientific">Sus scrofa</name>
    <name type="common">Pig</name>
    <dbReference type="NCBI Taxonomy" id="9823"/>
    <lineage>
        <taxon>Eukaryota</taxon>
        <taxon>Metazoa</taxon>
        <taxon>Chordata</taxon>
        <taxon>Craniata</taxon>
        <taxon>Vertebrata</taxon>
        <taxon>Euteleostomi</taxon>
        <taxon>Mammalia</taxon>
        <taxon>Eutheria</taxon>
        <taxon>Laurasiatheria</taxon>
        <taxon>Artiodactyla</taxon>
        <taxon>Suina</taxon>
        <taxon>Suidae</taxon>
        <taxon>Sus</taxon>
    </lineage>
</organism>
<name>A0A287AEM3_PIG</name>
<dbReference type="Proteomes" id="UP000008227">
    <property type="component" value="Unassembled WGS sequence"/>
</dbReference>
<feature type="compositionally biased region" description="Low complexity" evidence="1">
    <location>
        <begin position="18"/>
        <end position="28"/>
    </location>
</feature>
<dbReference type="GeneTree" id="ENSGT01030000235753"/>
<keyword evidence="3" id="KW-1185">Reference proteome</keyword>
<proteinExistence type="predicted"/>
<reference evidence="2" key="2">
    <citation type="submission" date="2025-08" db="UniProtKB">
        <authorList>
            <consortium name="Ensembl"/>
        </authorList>
    </citation>
    <scope>IDENTIFICATION</scope>
</reference>
<reference evidence="2" key="3">
    <citation type="submission" date="2025-09" db="UniProtKB">
        <authorList>
            <consortium name="Ensembl"/>
        </authorList>
    </citation>
    <scope>IDENTIFICATION</scope>
</reference>
<dbReference type="Bgee" id="ENSSSCG00000031003">
    <property type="expression patterns" value="Expressed in occipital cortex and 35 other cell types or tissues"/>
</dbReference>
<dbReference type="Ensembl" id="ENSSSCT00000033572.3">
    <property type="protein sequence ID" value="ENSSSCP00000042275.2"/>
    <property type="gene ID" value="ENSSSCG00000031003.3"/>
</dbReference>
<evidence type="ECO:0000313" key="3">
    <source>
        <dbReference type="Proteomes" id="UP000008227"/>
    </source>
</evidence>
<evidence type="ECO:0000313" key="2">
    <source>
        <dbReference type="Ensembl" id="ENSSSCP00000042275.2"/>
    </source>
</evidence>
<feature type="region of interest" description="Disordered" evidence="1">
    <location>
        <begin position="18"/>
        <end position="71"/>
    </location>
</feature>
<protein>
    <submittedName>
        <fullName evidence="2">Uncharacterized protein</fullName>
    </submittedName>
</protein>